<evidence type="ECO:0000313" key="2">
    <source>
        <dbReference type="EMBL" id="CAI4038326.1"/>
    </source>
</evidence>
<feature type="compositionally biased region" description="Basic and acidic residues" evidence="1">
    <location>
        <begin position="754"/>
        <end position="763"/>
    </location>
</feature>
<reference evidence="2" key="1">
    <citation type="submission" date="2022-10" db="EMBL/GenBank/DDBJ databases">
        <authorList>
            <person name="Byrne P K."/>
        </authorList>
    </citation>
    <scope>NUCLEOTIDE SEQUENCE</scope>
    <source>
        <strain evidence="2">IFO1815</strain>
    </source>
</reference>
<feature type="compositionally biased region" description="Acidic residues" evidence="1">
    <location>
        <begin position="105"/>
        <end position="114"/>
    </location>
</feature>
<feature type="region of interest" description="Disordered" evidence="1">
    <location>
        <begin position="34"/>
        <end position="64"/>
    </location>
</feature>
<feature type="region of interest" description="Disordered" evidence="1">
    <location>
        <begin position="490"/>
        <end position="574"/>
    </location>
</feature>
<dbReference type="EMBL" id="OX365760">
    <property type="protein sequence ID" value="CAI4038326.1"/>
    <property type="molecule type" value="Genomic_DNA"/>
</dbReference>
<feature type="compositionally biased region" description="Basic and acidic residues" evidence="1">
    <location>
        <begin position="35"/>
        <end position="47"/>
    </location>
</feature>
<feature type="compositionally biased region" description="Basic and acidic residues" evidence="1">
    <location>
        <begin position="646"/>
        <end position="657"/>
    </location>
</feature>
<feature type="region of interest" description="Disordered" evidence="1">
    <location>
        <begin position="664"/>
        <end position="877"/>
    </location>
</feature>
<sequence>MVVRDQDERSGNFYKYVKLYVRHDQLEDTVNVLPKQDEGKSNGDDSRSLASILDSTSSVKRKGRGTNEKYIPCVSFNTVPRSEASSPSDEEKREFPGVQLPADYTMEEYYDDESGYTSDNNVDYFSGNGYSGGSRREGSSASPGRYSSPPPASRRNIKIGRMFKISENGKIVREDYPTTPTDINDALVINRAYPNWRQLWIKRKTQIDHRLEQKHEFFNYPTILFPPNRKKWSTGAASTIKFNPPLEDGFTPLTKSQKRKERVLNETVGFPNTPRTILCHISGRKHTWVALDWALQTLVQNTDHIVVLANLPRLTRNTFEDSDSMSERKRRLMMMDDNRSISSATRSRSRSRSQSICTRRALSLGPEESDNKLRHQNFMEWTSGYTQNEIESKLQDLFDYVTLVIPQDRSVKVTVEILIGKTKKTLLEAINIYFPDFFVSSTLRWKRTDSLIRWKSNFLTDKLCTNFPIPTFIVPAKRMLELEMNLQRQYEDPKATKEKNKSTSKPGFSHSKSADANIPTISNLKQIPGNDSSMDSLCYSADINGNDNGNQGNRSGRGANVSNSDQNDAVSVKSLTSNISVKEKLCTMARNRRNSMAQQLNDADHDSSIPPGQRHLKKLDIILESSLKFSLEIDSISDSAENGNTDENRTQSKDSGFEELKRVITGGAPPKHMATQKRSMLDVLDNPSSSRSKSKSRSSSKSRRKDKSKPSSPVATDINSSASASRSRSPQIKFASGVKDVDGNGALGSVKSKPWLDNREDQQHHHHHHRDTDQLSIPGLPQLVPSKSYNVGSGNRDAPLRKVSSASSLRKVKSNDSNSVKNMKKPTVTPTRLKPTSGGGGLFSFFKSKSRSPSPLRSESENKNTSKRSGLFGFRRL</sequence>
<gene>
    <name evidence="2" type="primary">SMKI04G6700</name>
    <name evidence="2" type="ORF">SMKI_04G6700</name>
</gene>
<dbReference type="Proteomes" id="UP001161438">
    <property type="component" value="Chromosome 4"/>
</dbReference>
<feature type="region of interest" description="Disordered" evidence="1">
    <location>
        <begin position="321"/>
        <end position="361"/>
    </location>
</feature>
<feature type="region of interest" description="Disordered" evidence="1">
    <location>
        <begin position="79"/>
        <end position="154"/>
    </location>
</feature>
<feature type="compositionally biased region" description="Polar residues" evidence="1">
    <location>
        <begin position="519"/>
        <end position="535"/>
    </location>
</feature>
<dbReference type="GeneID" id="80917537"/>
<feature type="compositionally biased region" description="Basic residues" evidence="1">
    <location>
        <begin position="692"/>
        <end position="707"/>
    </location>
</feature>
<proteinExistence type="predicted"/>
<organism evidence="2 3">
    <name type="scientific">Saccharomyces mikatae IFO 1815</name>
    <dbReference type="NCBI Taxonomy" id="226126"/>
    <lineage>
        <taxon>Eukaryota</taxon>
        <taxon>Fungi</taxon>
        <taxon>Dikarya</taxon>
        <taxon>Ascomycota</taxon>
        <taxon>Saccharomycotina</taxon>
        <taxon>Saccharomycetes</taxon>
        <taxon>Saccharomycetales</taxon>
        <taxon>Saccharomycetaceae</taxon>
        <taxon>Saccharomyces</taxon>
    </lineage>
</organism>
<feature type="compositionally biased region" description="Polar residues" evidence="1">
    <location>
        <begin position="561"/>
        <end position="574"/>
    </location>
</feature>
<feature type="compositionally biased region" description="Low complexity" evidence="1">
    <location>
        <begin position="720"/>
        <end position="729"/>
    </location>
</feature>
<keyword evidence="3" id="KW-1185">Reference proteome</keyword>
<feature type="region of interest" description="Disordered" evidence="1">
    <location>
        <begin position="638"/>
        <end position="657"/>
    </location>
</feature>
<evidence type="ECO:0008006" key="4">
    <source>
        <dbReference type="Google" id="ProtNLM"/>
    </source>
</evidence>
<feature type="compositionally biased region" description="Low complexity" evidence="1">
    <location>
        <begin position="340"/>
        <end position="360"/>
    </location>
</feature>
<feature type="compositionally biased region" description="Low complexity" evidence="1">
    <location>
        <begin position="843"/>
        <end position="857"/>
    </location>
</feature>
<name>A0AA35NH54_SACMI</name>
<dbReference type="RefSeq" id="XP_056081441.1">
    <property type="nucleotide sequence ID" value="XM_056221673.1"/>
</dbReference>
<evidence type="ECO:0000256" key="1">
    <source>
        <dbReference type="SAM" id="MobiDB-lite"/>
    </source>
</evidence>
<accession>A0AA35NH54</accession>
<evidence type="ECO:0000313" key="3">
    <source>
        <dbReference type="Proteomes" id="UP001161438"/>
    </source>
</evidence>
<dbReference type="AlphaFoldDB" id="A0AA35NH54"/>
<feature type="compositionally biased region" description="Low complexity" evidence="1">
    <location>
        <begin position="544"/>
        <end position="560"/>
    </location>
</feature>
<feature type="compositionally biased region" description="Basic and acidic residues" evidence="1">
    <location>
        <begin position="490"/>
        <end position="501"/>
    </location>
</feature>
<protein>
    <recommendedName>
        <fullName evidence="4">Jip4p</fullName>
    </recommendedName>
</protein>